<dbReference type="FunFam" id="3.40.50.720:FF:000275">
    <property type="entry name" value="Alcohol dehydrogenase AdhA"/>
    <property type="match status" value="1"/>
</dbReference>
<comment type="similarity">
    <text evidence="2">Belongs to the zinc-containing alcohol dehydrogenase family.</text>
</comment>
<dbReference type="PANTHER" id="PTHR42940">
    <property type="entry name" value="ALCOHOL DEHYDROGENASE 1-RELATED"/>
    <property type="match status" value="1"/>
</dbReference>
<dbReference type="SUPFAM" id="SSF50129">
    <property type="entry name" value="GroES-like"/>
    <property type="match status" value="1"/>
</dbReference>
<keyword evidence="4" id="KW-0479">Metal-binding</keyword>
<keyword evidence="13" id="KW-1185">Reference proteome</keyword>
<dbReference type="Gene3D" id="3.40.50.720">
    <property type="entry name" value="NAD(P)-binding Rossmann-like Domain"/>
    <property type="match status" value="1"/>
</dbReference>
<dbReference type="Proteomes" id="UP000568380">
    <property type="component" value="Unassembled WGS sequence"/>
</dbReference>
<evidence type="ECO:0000313" key="13">
    <source>
        <dbReference type="Proteomes" id="UP000568380"/>
    </source>
</evidence>
<organism evidence="12 13">
    <name type="scientific">Nonomuraea endophytica</name>
    <dbReference type="NCBI Taxonomy" id="714136"/>
    <lineage>
        <taxon>Bacteria</taxon>
        <taxon>Bacillati</taxon>
        <taxon>Actinomycetota</taxon>
        <taxon>Actinomycetes</taxon>
        <taxon>Streptosporangiales</taxon>
        <taxon>Streptosporangiaceae</taxon>
        <taxon>Nonomuraea</taxon>
    </lineage>
</organism>
<dbReference type="GO" id="GO:0046872">
    <property type="term" value="F:metal ion binding"/>
    <property type="evidence" value="ECO:0007669"/>
    <property type="project" value="UniProtKB-KW"/>
</dbReference>
<dbReference type="NCBIfam" id="TIGR02822">
    <property type="entry name" value="adh_fam_2"/>
    <property type="match status" value="1"/>
</dbReference>
<dbReference type="InterPro" id="IPR036291">
    <property type="entry name" value="NAD(P)-bd_dom_sf"/>
</dbReference>
<dbReference type="RefSeq" id="WP_376773471.1">
    <property type="nucleotide sequence ID" value="NZ_JACHIN010000003.1"/>
</dbReference>
<dbReference type="InterPro" id="IPR014187">
    <property type="entry name" value="ADH_Zn_typ-2"/>
</dbReference>
<evidence type="ECO:0000256" key="10">
    <source>
        <dbReference type="ARBA" id="ARBA00068251"/>
    </source>
</evidence>
<dbReference type="Pfam" id="PF08240">
    <property type="entry name" value="ADH_N"/>
    <property type="match status" value="1"/>
</dbReference>
<name>A0A7W8EGI6_9ACTN</name>
<evidence type="ECO:0000256" key="9">
    <source>
        <dbReference type="ARBA" id="ARBA00049243"/>
    </source>
</evidence>
<dbReference type="InterPro" id="IPR013154">
    <property type="entry name" value="ADH-like_N"/>
</dbReference>
<comment type="catalytic activity">
    <reaction evidence="9">
        <text>a primary alcohol + NAD(+) = an aldehyde + NADH + H(+)</text>
        <dbReference type="Rhea" id="RHEA:10736"/>
        <dbReference type="ChEBI" id="CHEBI:15378"/>
        <dbReference type="ChEBI" id="CHEBI:15734"/>
        <dbReference type="ChEBI" id="CHEBI:17478"/>
        <dbReference type="ChEBI" id="CHEBI:57540"/>
        <dbReference type="ChEBI" id="CHEBI:57945"/>
        <dbReference type="EC" id="1.1.1.1"/>
    </reaction>
</comment>
<dbReference type="GO" id="GO:0005737">
    <property type="term" value="C:cytoplasm"/>
    <property type="evidence" value="ECO:0007669"/>
    <property type="project" value="TreeGrafter"/>
</dbReference>
<dbReference type="EC" id="1.1.1.1" evidence="3"/>
<evidence type="ECO:0000256" key="6">
    <source>
        <dbReference type="ARBA" id="ARBA00023002"/>
    </source>
</evidence>
<sequence>MGSDTPPVGMMRAWVVATPGRPLVMEERQVPVPGPGEVLVKVEACALCRTDLHLAEGDLPPRRPRVTPGHQVVGRVRGGDRVGVAWLRSTCGRCRYCLRGDENLCPDSAYTGWDAHGGYAEYVVARADYVYPLPGDVPAERLAPLLCAGIIGYRALMKAGLPESGGKLGVYGFGASAHLTAQAAVALGHTVHVVTRSPAARQLALELGAASADGHAPPEPLDAAILFAPVGDLVPPALEALDRGGTLAVAGIHLTDIPALDYDRHLFQERVLRSVTANTRQDGRSYLRLAGQHPPRVKTTAYSFDEAAQALMDLANGQVNGAAVLIIE</sequence>
<evidence type="ECO:0000256" key="3">
    <source>
        <dbReference type="ARBA" id="ARBA00013190"/>
    </source>
</evidence>
<dbReference type="GO" id="GO:0004022">
    <property type="term" value="F:alcohol dehydrogenase (NAD+) activity"/>
    <property type="evidence" value="ECO:0007669"/>
    <property type="project" value="UniProtKB-EC"/>
</dbReference>
<comment type="catalytic activity">
    <reaction evidence="8">
        <text>a secondary alcohol + NAD(+) = a ketone + NADH + H(+)</text>
        <dbReference type="Rhea" id="RHEA:10740"/>
        <dbReference type="ChEBI" id="CHEBI:15378"/>
        <dbReference type="ChEBI" id="CHEBI:17087"/>
        <dbReference type="ChEBI" id="CHEBI:35681"/>
        <dbReference type="ChEBI" id="CHEBI:57540"/>
        <dbReference type="ChEBI" id="CHEBI:57945"/>
        <dbReference type="EC" id="1.1.1.1"/>
    </reaction>
</comment>
<comment type="caution">
    <text evidence="12">The sequence shown here is derived from an EMBL/GenBank/DDBJ whole genome shotgun (WGS) entry which is preliminary data.</text>
</comment>
<evidence type="ECO:0000313" key="12">
    <source>
        <dbReference type="EMBL" id="MBB5077592.1"/>
    </source>
</evidence>
<reference evidence="12 13" key="1">
    <citation type="submission" date="2020-08" db="EMBL/GenBank/DDBJ databases">
        <title>Genomic Encyclopedia of Type Strains, Phase IV (KMG-IV): sequencing the most valuable type-strain genomes for metagenomic binning, comparative biology and taxonomic classification.</title>
        <authorList>
            <person name="Goeker M."/>
        </authorList>
    </citation>
    <scope>NUCLEOTIDE SEQUENCE [LARGE SCALE GENOMIC DNA]</scope>
    <source>
        <strain evidence="12 13">DSM 45385</strain>
    </source>
</reference>
<dbReference type="PANTHER" id="PTHR42940:SF8">
    <property type="entry name" value="VACUOLAR PROTEIN SORTING-ASSOCIATED PROTEIN 11"/>
    <property type="match status" value="1"/>
</dbReference>
<dbReference type="SUPFAM" id="SSF51735">
    <property type="entry name" value="NAD(P)-binding Rossmann-fold domains"/>
    <property type="match status" value="1"/>
</dbReference>
<gene>
    <name evidence="12" type="ORF">HNR40_003065</name>
</gene>
<dbReference type="EMBL" id="JACHIN010000003">
    <property type="protein sequence ID" value="MBB5077592.1"/>
    <property type="molecule type" value="Genomic_DNA"/>
</dbReference>
<evidence type="ECO:0000256" key="4">
    <source>
        <dbReference type="ARBA" id="ARBA00022723"/>
    </source>
</evidence>
<comment type="cofactor">
    <cofactor evidence="1">
        <name>Zn(2+)</name>
        <dbReference type="ChEBI" id="CHEBI:29105"/>
    </cofactor>
</comment>
<accession>A0A7W8EGI6</accession>
<evidence type="ECO:0000256" key="1">
    <source>
        <dbReference type="ARBA" id="ARBA00001947"/>
    </source>
</evidence>
<keyword evidence="7" id="KW-0520">NAD</keyword>
<feature type="domain" description="Alcohol dehydrogenase-like N-terminal" evidence="11">
    <location>
        <begin position="34"/>
        <end position="134"/>
    </location>
</feature>
<keyword evidence="6 12" id="KW-0560">Oxidoreductase</keyword>
<dbReference type="InterPro" id="IPR011032">
    <property type="entry name" value="GroES-like_sf"/>
</dbReference>
<evidence type="ECO:0000256" key="8">
    <source>
        <dbReference type="ARBA" id="ARBA00049164"/>
    </source>
</evidence>
<proteinExistence type="inferred from homology"/>
<evidence type="ECO:0000256" key="7">
    <source>
        <dbReference type="ARBA" id="ARBA00023027"/>
    </source>
</evidence>
<dbReference type="CDD" id="cd08298">
    <property type="entry name" value="CAD2"/>
    <property type="match status" value="1"/>
</dbReference>
<evidence type="ECO:0000256" key="5">
    <source>
        <dbReference type="ARBA" id="ARBA00022833"/>
    </source>
</evidence>
<evidence type="ECO:0000259" key="11">
    <source>
        <dbReference type="Pfam" id="PF08240"/>
    </source>
</evidence>
<evidence type="ECO:0000256" key="2">
    <source>
        <dbReference type="ARBA" id="ARBA00008072"/>
    </source>
</evidence>
<dbReference type="Gene3D" id="3.90.180.10">
    <property type="entry name" value="Medium-chain alcohol dehydrogenases, catalytic domain"/>
    <property type="match status" value="1"/>
</dbReference>
<keyword evidence="5" id="KW-0862">Zinc</keyword>
<protein>
    <recommendedName>
        <fullName evidence="10">Probable alcohol dehydrogenase AdhA</fullName>
        <ecNumber evidence="3">1.1.1.1</ecNumber>
    </recommendedName>
</protein>
<dbReference type="AlphaFoldDB" id="A0A7W8EGI6"/>